<dbReference type="EC" id="2.1.1.37" evidence="1"/>
<evidence type="ECO:0000313" key="9">
    <source>
        <dbReference type="EMBL" id="PQO39421.1"/>
    </source>
</evidence>
<keyword evidence="5" id="KW-0680">Restriction system</keyword>
<dbReference type="NCBIfam" id="TIGR00675">
    <property type="entry name" value="dcm"/>
    <property type="match status" value="1"/>
</dbReference>
<dbReference type="Gene3D" id="3.40.50.150">
    <property type="entry name" value="Vaccinia Virus protein VP39"/>
    <property type="match status" value="1"/>
</dbReference>
<dbReference type="Pfam" id="PF00145">
    <property type="entry name" value="DNA_methylase"/>
    <property type="match status" value="1"/>
</dbReference>
<dbReference type="AlphaFoldDB" id="A0A2S8G581"/>
<proteinExistence type="inferred from homology"/>
<evidence type="ECO:0000256" key="8">
    <source>
        <dbReference type="RuleBase" id="RU000416"/>
    </source>
</evidence>
<dbReference type="GO" id="GO:0032259">
    <property type="term" value="P:methylation"/>
    <property type="evidence" value="ECO:0007669"/>
    <property type="project" value="UniProtKB-KW"/>
</dbReference>
<keyword evidence="4 7" id="KW-0949">S-adenosyl-L-methionine</keyword>
<dbReference type="GO" id="GO:0003886">
    <property type="term" value="F:DNA (cytosine-5-)-methyltransferase activity"/>
    <property type="evidence" value="ECO:0007669"/>
    <property type="project" value="UniProtKB-EC"/>
</dbReference>
<accession>A0A2S8G581</accession>
<dbReference type="PRINTS" id="PR00105">
    <property type="entry name" value="C5METTRFRASE"/>
</dbReference>
<evidence type="ECO:0000313" key="10">
    <source>
        <dbReference type="Proteomes" id="UP000240009"/>
    </source>
</evidence>
<comment type="similarity">
    <text evidence="7 8">Belongs to the class I-like SAM-binding methyltransferase superfamily. C5-methyltransferase family.</text>
</comment>
<dbReference type="SUPFAM" id="SSF53335">
    <property type="entry name" value="S-adenosyl-L-methionine-dependent methyltransferases"/>
    <property type="match status" value="1"/>
</dbReference>
<dbReference type="InterPro" id="IPR050750">
    <property type="entry name" value="C5-MTase"/>
</dbReference>
<name>A0A2S8G581_9BACT</name>
<dbReference type="PANTHER" id="PTHR46098:SF1">
    <property type="entry name" value="TRNA (CYTOSINE(38)-C(5))-METHYLTRANSFERASE"/>
    <property type="match status" value="1"/>
</dbReference>
<evidence type="ECO:0000256" key="3">
    <source>
        <dbReference type="ARBA" id="ARBA00022679"/>
    </source>
</evidence>
<dbReference type="GO" id="GO:0009307">
    <property type="term" value="P:DNA restriction-modification system"/>
    <property type="evidence" value="ECO:0007669"/>
    <property type="project" value="UniProtKB-KW"/>
</dbReference>
<evidence type="ECO:0000256" key="1">
    <source>
        <dbReference type="ARBA" id="ARBA00011975"/>
    </source>
</evidence>
<evidence type="ECO:0000256" key="5">
    <source>
        <dbReference type="ARBA" id="ARBA00022747"/>
    </source>
</evidence>
<keyword evidence="3 7" id="KW-0808">Transferase</keyword>
<evidence type="ECO:0000256" key="2">
    <source>
        <dbReference type="ARBA" id="ARBA00022603"/>
    </source>
</evidence>
<comment type="catalytic activity">
    <reaction evidence="6">
        <text>a 2'-deoxycytidine in DNA + S-adenosyl-L-methionine = a 5-methyl-2'-deoxycytidine in DNA + S-adenosyl-L-homocysteine + H(+)</text>
        <dbReference type="Rhea" id="RHEA:13681"/>
        <dbReference type="Rhea" id="RHEA-COMP:11369"/>
        <dbReference type="Rhea" id="RHEA-COMP:11370"/>
        <dbReference type="ChEBI" id="CHEBI:15378"/>
        <dbReference type="ChEBI" id="CHEBI:57856"/>
        <dbReference type="ChEBI" id="CHEBI:59789"/>
        <dbReference type="ChEBI" id="CHEBI:85452"/>
        <dbReference type="ChEBI" id="CHEBI:85454"/>
        <dbReference type="EC" id="2.1.1.37"/>
    </reaction>
</comment>
<dbReference type="PROSITE" id="PS51679">
    <property type="entry name" value="SAM_MT_C5"/>
    <property type="match status" value="1"/>
</dbReference>
<dbReference type="InterPro" id="IPR029063">
    <property type="entry name" value="SAM-dependent_MTases_sf"/>
</dbReference>
<feature type="active site" evidence="7">
    <location>
        <position position="77"/>
    </location>
</feature>
<reference evidence="9 10" key="1">
    <citation type="submission" date="2018-02" db="EMBL/GenBank/DDBJ databases">
        <title>Comparative genomes isolates from brazilian mangrove.</title>
        <authorList>
            <person name="Araujo J.E."/>
            <person name="Taketani R.G."/>
            <person name="Silva M.C.P."/>
            <person name="Loureco M.V."/>
            <person name="Andreote F.D."/>
        </authorList>
    </citation>
    <scope>NUCLEOTIDE SEQUENCE [LARGE SCALE GENOMIC DNA]</scope>
    <source>
        <strain evidence="9 10">HEX-2 MGV</strain>
    </source>
</reference>
<dbReference type="PANTHER" id="PTHR46098">
    <property type="entry name" value="TRNA (CYTOSINE(38)-C(5))-METHYLTRANSFERASE"/>
    <property type="match status" value="1"/>
</dbReference>
<organism evidence="9 10">
    <name type="scientific">Blastopirellula marina</name>
    <dbReference type="NCBI Taxonomy" id="124"/>
    <lineage>
        <taxon>Bacteria</taxon>
        <taxon>Pseudomonadati</taxon>
        <taxon>Planctomycetota</taxon>
        <taxon>Planctomycetia</taxon>
        <taxon>Pirellulales</taxon>
        <taxon>Pirellulaceae</taxon>
        <taxon>Blastopirellula</taxon>
    </lineage>
</organism>
<dbReference type="OrthoDB" id="9813719at2"/>
<evidence type="ECO:0000256" key="7">
    <source>
        <dbReference type="PROSITE-ProRule" id="PRU01016"/>
    </source>
</evidence>
<dbReference type="EMBL" id="PUIA01000016">
    <property type="protein sequence ID" value="PQO39421.1"/>
    <property type="molecule type" value="Genomic_DNA"/>
</dbReference>
<protein>
    <recommendedName>
        <fullName evidence="1">DNA (cytosine-5-)-methyltransferase</fullName>
        <ecNumber evidence="1">2.1.1.37</ecNumber>
    </recommendedName>
</protein>
<evidence type="ECO:0000256" key="6">
    <source>
        <dbReference type="ARBA" id="ARBA00047422"/>
    </source>
</evidence>
<comment type="caution">
    <text evidence="9">The sequence shown here is derived from an EMBL/GenBank/DDBJ whole genome shotgun (WGS) entry which is preliminary data.</text>
</comment>
<dbReference type="InterPro" id="IPR001525">
    <property type="entry name" value="C5_MeTfrase"/>
</dbReference>
<dbReference type="Proteomes" id="UP000240009">
    <property type="component" value="Unassembled WGS sequence"/>
</dbReference>
<gene>
    <name evidence="9" type="ORF">C5Y96_03810</name>
</gene>
<keyword evidence="2 7" id="KW-0489">Methyltransferase</keyword>
<evidence type="ECO:0000256" key="4">
    <source>
        <dbReference type="ARBA" id="ARBA00022691"/>
    </source>
</evidence>
<sequence>MWTFAEFFSGIGLVRMGLEDASSRWKCSFANDFDPVKCEIYRNHFARKSDELMECDVNALQIQRVPVVDLATASFPCTDLSLAGSRMGLHSGQSSAFWGFARLLESMTTRNRPRLIMLENVTGLLNSHGGEDLRTLLRSINSLGYSVDPFILDAKWFVPQSRPRLFIVCAKKSFSRNLLRLYRRVEVGPLRSKQLAEFISQTSGDIEYRGPQLPQPEVSNAMLPSVIEDPPDEHKDWWNTDRRDYLYDQMFERHQSWVQEFIGSSHYHYATAFRRVRPQPDGSKRSMAELRTDGIAGCLRTPKGGSGRQILVRAGKGKLAVRLVSPRECAALMGARGYNLDGVSASNAYFAFGDGVCVDAIRWISKNYLEPLLHLVDGRKYLTTGSNGRSKISRSTTSATN</sequence>